<evidence type="ECO:0000313" key="2">
    <source>
        <dbReference type="Proteomes" id="UP001060215"/>
    </source>
</evidence>
<protein>
    <submittedName>
        <fullName evidence="1">Uncharacterized protein</fullName>
    </submittedName>
</protein>
<dbReference type="EMBL" id="CM045760">
    <property type="protein sequence ID" value="KAI8024908.1"/>
    <property type="molecule type" value="Genomic_DNA"/>
</dbReference>
<organism evidence="1 2">
    <name type="scientific">Camellia lanceoleosa</name>
    <dbReference type="NCBI Taxonomy" id="1840588"/>
    <lineage>
        <taxon>Eukaryota</taxon>
        <taxon>Viridiplantae</taxon>
        <taxon>Streptophyta</taxon>
        <taxon>Embryophyta</taxon>
        <taxon>Tracheophyta</taxon>
        <taxon>Spermatophyta</taxon>
        <taxon>Magnoliopsida</taxon>
        <taxon>eudicotyledons</taxon>
        <taxon>Gunneridae</taxon>
        <taxon>Pentapetalae</taxon>
        <taxon>asterids</taxon>
        <taxon>Ericales</taxon>
        <taxon>Theaceae</taxon>
        <taxon>Camellia</taxon>
    </lineage>
</organism>
<proteinExistence type="predicted"/>
<sequence>MQISSGLTGCAGLVNPKLPFQIQKYNRSTPRDYNVIQLVSKRVTYEVTQLTSKRIPRAKIHYFLAPSFCTRYTTSAGRNHHELSFGDDFLEEPIWLTPIKEALLYSEDSFSHSPSRGTSYSCTRLS</sequence>
<evidence type="ECO:0000313" key="1">
    <source>
        <dbReference type="EMBL" id="KAI8024908.1"/>
    </source>
</evidence>
<name>A0ACC0IHR8_9ERIC</name>
<comment type="caution">
    <text evidence="1">The sequence shown here is derived from an EMBL/GenBank/DDBJ whole genome shotgun (WGS) entry which is preliminary data.</text>
</comment>
<gene>
    <name evidence="1" type="ORF">LOK49_LG02G03965</name>
</gene>
<accession>A0ACC0IHR8</accession>
<dbReference type="Proteomes" id="UP001060215">
    <property type="component" value="Chromosome 3"/>
</dbReference>
<reference evidence="1 2" key="1">
    <citation type="journal article" date="2022" name="Plant J.">
        <title>Chromosome-level genome of Camellia lanceoleosa provides a valuable resource for understanding genome evolution and self-incompatibility.</title>
        <authorList>
            <person name="Gong W."/>
            <person name="Xiao S."/>
            <person name="Wang L."/>
            <person name="Liao Z."/>
            <person name="Chang Y."/>
            <person name="Mo W."/>
            <person name="Hu G."/>
            <person name="Li W."/>
            <person name="Zhao G."/>
            <person name="Zhu H."/>
            <person name="Hu X."/>
            <person name="Ji K."/>
            <person name="Xiang X."/>
            <person name="Song Q."/>
            <person name="Yuan D."/>
            <person name="Jin S."/>
            <person name="Zhang L."/>
        </authorList>
    </citation>
    <scope>NUCLEOTIDE SEQUENCE [LARGE SCALE GENOMIC DNA]</scope>
    <source>
        <strain evidence="1">SQ_2022a</strain>
    </source>
</reference>
<keyword evidence="2" id="KW-1185">Reference proteome</keyword>